<dbReference type="Proteomes" id="UP000231263">
    <property type="component" value="Unassembled WGS sequence"/>
</dbReference>
<reference evidence="4" key="1">
    <citation type="submission" date="2017-09" db="EMBL/GenBank/DDBJ databases">
        <title>Depth-based differentiation of microbial function through sediment-hosted aquifers and enrichment of novel symbionts in the deep terrestrial subsurface.</title>
        <authorList>
            <person name="Probst A.J."/>
            <person name="Ladd B."/>
            <person name="Jarett J.K."/>
            <person name="Geller-Mcgrath D.E."/>
            <person name="Sieber C.M.K."/>
            <person name="Emerson J.B."/>
            <person name="Anantharaman K."/>
            <person name="Thomas B.C."/>
            <person name="Malmstrom R."/>
            <person name="Stieglmeier M."/>
            <person name="Klingl A."/>
            <person name="Woyke T."/>
            <person name="Ryan C.M."/>
            <person name="Banfield J.F."/>
        </authorList>
    </citation>
    <scope>NUCLEOTIDE SEQUENCE [LARGE SCALE GENOMIC DNA]</scope>
</reference>
<evidence type="ECO:0000313" key="4">
    <source>
        <dbReference type="Proteomes" id="UP000231263"/>
    </source>
</evidence>
<evidence type="ECO:0000313" key="3">
    <source>
        <dbReference type="EMBL" id="PJA45956.1"/>
    </source>
</evidence>
<sequence>MATASERNASARLQQSKILARSGSRNRLSATPQKNARTTPGSGFSNAPRLESAGDRGKLRAPILKEEIRPVSNEEMYQDQNYVAELQRKQTNDDFIARENRARIERSKASRLGDFHAYLSRAKSEANQHQETAPLQNEYDRLQSLLNNNISAKKRQRAVKKMSLLAKQMSSKTEELEKVKKGINLMFQGGAVGSTVDWPGETGWIATFAGGAVDTFIMGKTILNIDTVFSEHEPDKLDLSKFMSYVVIIHTGFFFVIFVGIIFTTSQFFFAQFGAILLGIQALTEYLGPFGSMFKSVLSAVFNTSI</sequence>
<organism evidence="3 4">
    <name type="scientific">Candidatus Uhrbacteria bacterium CG_4_9_14_3_um_filter_41_35</name>
    <dbReference type="NCBI Taxonomy" id="1975034"/>
    <lineage>
        <taxon>Bacteria</taxon>
        <taxon>Candidatus Uhriibacteriota</taxon>
    </lineage>
</organism>
<dbReference type="EMBL" id="PFWT01000021">
    <property type="protein sequence ID" value="PJA45956.1"/>
    <property type="molecule type" value="Genomic_DNA"/>
</dbReference>
<comment type="caution">
    <text evidence="3">The sequence shown here is derived from an EMBL/GenBank/DDBJ whole genome shotgun (WGS) entry which is preliminary data.</text>
</comment>
<proteinExistence type="predicted"/>
<keyword evidence="2" id="KW-0812">Transmembrane</keyword>
<evidence type="ECO:0000256" key="1">
    <source>
        <dbReference type="SAM" id="MobiDB-lite"/>
    </source>
</evidence>
<feature type="compositionally biased region" description="Polar residues" evidence="1">
    <location>
        <begin position="1"/>
        <end position="45"/>
    </location>
</feature>
<feature type="transmembrane region" description="Helical" evidence="2">
    <location>
        <begin position="269"/>
        <end position="288"/>
    </location>
</feature>
<feature type="transmembrane region" description="Helical" evidence="2">
    <location>
        <begin position="242"/>
        <end position="263"/>
    </location>
</feature>
<dbReference type="AlphaFoldDB" id="A0A2M7XE05"/>
<protein>
    <submittedName>
        <fullName evidence="3">Uncharacterized protein</fullName>
    </submittedName>
</protein>
<keyword evidence="2" id="KW-1133">Transmembrane helix</keyword>
<gene>
    <name evidence="3" type="ORF">CO173_04115</name>
</gene>
<evidence type="ECO:0000256" key="2">
    <source>
        <dbReference type="SAM" id="Phobius"/>
    </source>
</evidence>
<keyword evidence="2" id="KW-0472">Membrane</keyword>
<name>A0A2M7XE05_9BACT</name>
<accession>A0A2M7XE05</accession>
<feature type="region of interest" description="Disordered" evidence="1">
    <location>
        <begin position="1"/>
        <end position="58"/>
    </location>
</feature>